<organism evidence="3 4">
    <name type="scientific">Thalassobaculum litoreum DSM 18839</name>
    <dbReference type="NCBI Taxonomy" id="1123362"/>
    <lineage>
        <taxon>Bacteria</taxon>
        <taxon>Pseudomonadati</taxon>
        <taxon>Pseudomonadota</taxon>
        <taxon>Alphaproteobacteria</taxon>
        <taxon>Rhodospirillales</taxon>
        <taxon>Thalassobaculaceae</taxon>
        <taxon>Thalassobaculum</taxon>
    </lineage>
</organism>
<dbReference type="Proteomes" id="UP000198615">
    <property type="component" value="Unassembled WGS sequence"/>
</dbReference>
<dbReference type="GO" id="GO:0008476">
    <property type="term" value="F:protein-tyrosine sulfotransferase activity"/>
    <property type="evidence" value="ECO:0007669"/>
    <property type="project" value="InterPro"/>
</dbReference>
<dbReference type="SMART" id="SM00028">
    <property type="entry name" value="TPR"/>
    <property type="match status" value="4"/>
</dbReference>
<dbReference type="InterPro" id="IPR011990">
    <property type="entry name" value="TPR-like_helical_dom_sf"/>
</dbReference>
<dbReference type="Pfam" id="PF13432">
    <property type="entry name" value="TPR_16"/>
    <property type="match status" value="3"/>
</dbReference>
<gene>
    <name evidence="3" type="ORF">SAMN05660686_04609</name>
</gene>
<dbReference type="SUPFAM" id="SSF52540">
    <property type="entry name" value="P-loop containing nucleoside triphosphate hydrolases"/>
    <property type="match status" value="1"/>
</dbReference>
<reference evidence="3 4" key="1">
    <citation type="submission" date="2016-10" db="EMBL/GenBank/DDBJ databases">
        <authorList>
            <person name="Varghese N."/>
            <person name="Submissions S."/>
        </authorList>
    </citation>
    <scope>NUCLEOTIDE SEQUENCE [LARGE SCALE GENOMIC DNA]</scope>
    <source>
        <strain evidence="3 4">DSM 18839</strain>
    </source>
</reference>
<dbReference type="PANTHER" id="PTHR12788">
    <property type="entry name" value="PROTEIN-TYROSINE SULFOTRANSFERASE 2"/>
    <property type="match status" value="1"/>
</dbReference>
<dbReference type="PANTHER" id="PTHR12788:SF10">
    <property type="entry name" value="PROTEIN-TYROSINE SULFOTRANSFERASE"/>
    <property type="match status" value="1"/>
</dbReference>
<dbReference type="EMBL" id="FNBW01000019">
    <property type="protein sequence ID" value="SDG49778.1"/>
    <property type="molecule type" value="Genomic_DNA"/>
</dbReference>
<protein>
    <submittedName>
        <fullName evidence="3">Tfp pilus assembly protein PilF</fullName>
    </submittedName>
</protein>
<proteinExistence type="predicted"/>
<keyword evidence="4" id="KW-1185">Reference proteome</keyword>
<sequence length="565" mass="61574">MAKASALEDALAQARSHHAAGRLRPSLAAYETALRLEPAHTDALFGSAMVLAALGATAAALGQVDKALAYSPTRPDIAFARASLLLESERLIASEQAYRDALSLAESPRALLTFAQGMRQLGRLDAAETALRRAIQLLPSPPALLALSDVLIDRYRVGEAVAACRRAAILAPGPAASLRLGTRLLEAGQADAARRAFRQAIVQMPTNTAAHYSLARITRHTGEDARVRDLMRLASTSELPARQRADVHFALFKVREDLGDTDGAFQHLAQANALVRGQLTYATDADQRYFDRIGQAFDAVGGAGATATSGPGTGQIFVVGLPRSGTTLVEQILASHPMVHGAGEIQNLRLAMLRGFERDNLQDGFPDGARRLDTAGWHAVGAAYVASLEPSGRPFTVNKTPGNFQMVPAIWSALPGARIVHCRRNPLDTCFSIFRHNFVGWGLHYAYDQEEVAALYGIYDRFMTHWEERRPGGVFTLSYETLVADPETVARTLLDYCGLPWDDRCLDFANTRRIVRTASVEQVRQPIHTQAIGSWRRYARHLGPMRARLRAAGIDAESQSQIRPY</sequence>
<evidence type="ECO:0000256" key="1">
    <source>
        <dbReference type="ARBA" id="ARBA00022679"/>
    </source>
</evidence>
<dbReference type="RefSeq" id="WP_175474352.1">
    <property type="nucleotide sequence ID" value="NZ_FNBW01000019.1"/>
</dbReference>
<feature type="repeat" description="TPR" evidence="2">
    <location>
        <begin position="174"/>
        <end position="207"/>
    </location>
</feature>
<evidence type="ECO:0000313" key="4">
    <source>
        <dbReference type="Proteomes" id="UP000198615"/>
    </source>
</evidence>
<keyword evidence="1" id="KW-0808">Transferase</keyword>
<dbReference type="InterPro" id="IPR026634">
    <property type="entry name" value="TPST-like"/>
</dbReference>
<dbReference type="InterPro" id="IPR019734">
    <property type="entry name" value="TPR_rpt"/>
</dbReference>
<evidence type="ECO:0000256" key="2">
    <source>
        <dbReference type="PROSITE-ProRule" id="PRU00339"/>
    </source>
</evidence>
<dbReference type="PROSITE" id="PS50005">
    <property type="entry name" value="TPR"/>
    <property type="match status" value="1"/>
</dbReference>
<dbReference type="Gene3D" id="1.25.40.10">
    <property type="entry name" value="Tetratricopeptide repeat domain"/>
    <property type="match status" value="2"/>
</dbReference>
<dbReference type="Pfam" id="PF13469">
    <property type="entry name" value="Sulfotransfer_3"/>
    <property type="match status" value="1"/>
</dbReference>
<dbReference type="InterPro" id="IPR027417">
    <property type="entry name" value="P-loop_NTPase"/>
</dbReference>
<dbReference type="Gene3D" id="3.40.50.300">
    <property type="entry name" value="P-loop containing nucleotide triphosphate hydrolases"/>
    <property type="match status" value="1"/>
</dbReference>
<name>A0A8G2BM44_9PROT</name>
<keyword evidence="2" id="KW-0802">TPR repeat</keyword>
<dbReference type="SUPFAM" id="SSF48452">
    <property type="entry name" value="TPR-like"/>
    <property type="match status" value="1"/>
</dbReference>
<accession>A0A8G2BM44</accession>
<comment type="caution">
    <text evidence="3">The sequence shown here is derived from an EMBL/GenBank/DDBJ whole genome shotgun (WGS) entry which is preliminary data.</text>
</comment>
<evidence type="ECO:0000313" key="3">
    <source>
        <dbReference type="EMBL" id="SDG49778.1"/>
    </source>
</evidence>
<dbReference type="AlphaFoldDB" id="A0A8G2BM44"/>